<feature type="compositionally biased region" description="Basic and acidic residues" evidence="1">
    <location>
        <begin position="837"/>
        <end position="848"/>
    </location>
</feature>
<protein>
    <recommendedName>
        <fullName evidence="4">Genetic suppressor element-like domain-containing protein</fullName>
    </recommendedName>
</protein>
<feature type="compositionally biased region" description="Gly residues" evidence="1">
    <location>
        <begin position="1271"/>
        <end position="1280"/>
    </location>
</feature>
<feature type="compositionally biased region" description="Basic residues" evidence="1">
    <location>
        <begin position="1105"/>
        <end position="1122"/>
    </location>
</feature>
<dbReference type="Proteomes" id="UP001153737">
    <property type="component" value="Chromosome 4"/>
</dbReference>
<feature type="compositionally biased region" description="Gly residues" evidence="1">
    <location>
        <begin position="148"/>
        <end position="167"/>
    </location>
</feature>
<reference evidence="2" key="2">
    <citation type="submission" date="2022-10" db="EMBL/GenBank/DDBJ databases">
        <authorList>
            <consortium name="ENA_rothamsted_submissions"/>
            <consortium name="culmorum"/>
            <person name="King R."/>
        </authorList>
    </citation>
    <scope>NUCLEOTIDE SEQUENCE</scope>
</reference>
<feature type="region of interest" description="Disordered" evidence="1">
    <location>
        <begin position="593"/>
        <end position="620"/>
    </location>
</feature>
<feature type="compositionally biased region" description="Basic and acidic residues" evidence="1">
    <location>
        <begin position="1285"/>
        <end position="1295"/>
    </location>
</feature>
<feature type="compositionally biased region" description="Polar residues" evidence="1">
    <location>
        <begin position="609"/>
        <end position="620"/>
    </location>
</feature>
<feature type="compositionally biased region" description="Low complexity" evidence="1">
    <location>
        <begin position="860"/>
        <end position="871"/>
    </location>
</feature>
<sequence>MVQSTIWSDMQTMDKLHLNSDPSAVPSAPTKQRPPPADVCFVCGNRNQPQTYYINSRPVPNKPKEPYFPFLESHAPPATHRPAAPHSVPACYLCYAVLLQQWESYELSGRAHSERLYWLRRVDGLPYAGADMAAQGEYAAQVLGLGGEGAGSADRGGAGQRTGGGAGGREERKACSRQAQVPRVRDELNSVSPEAALDLTHPQQQQQPQSQSQSVHRSPISTPVILHSQNSNSSTGTDILDLSMPDKNSTTEVCYVCGDEFKKGSLDFVASKQLPDNGQKPFFPSLIEHPRPSRSRPIDSAGRVQACVDCQQHLLKQWQTFQAQGVPHGERNYTLRKRQSSTLDTTTFICYTCALEYPSSSIRLLYCCQNSEKEPYFPFIQTLKPPPGASPISPQGMVQVCSICYKSIPQKHQVFGGDPTNMADHHVSVNDVFYRHEGHAVARPGAGRSPADSAGSDIRYKPYDVNCSGSMGNKKKMAVMESRHNAKAQARPSSPTAHDLGSAHPSAQTYRCYICAGMYARPQMEWVSTSSEGVNSHAMHFPCLSKVARASENSCMDSHGRVLSCTRCVSHLAAQWEALENDRVPLERRRYDIPTPDMTMNGDQGILTPPSTNSERTVCSNSNPGAGGSSIYCFLCGLHSELTLARVIYSKPQGRNAPYFPALLSHKSPPNAEQLREDGSALVCTFCYHSLVSQWRRYEAQSGNAPPADRREYNTHDYCCYVCGITTYRKRVRALLIKDFPFLRFHPQTGNSLLLENGDYAVVCLDCYETLRTQSLEYERWGLPLDKRQYNWITQPPPPEDSPEAAVARLPSGQRSDKAVPPTFIAKPNKRNNSPKIIEKKVSVKTEPRPGIPNSPKLCTSSNNSSGTTTTKPRNSAGGHAVSAAPGAATNHSFAAALRNLAQQTGPGAAEHPQGGGETARREPAAMSVAEKPKVNNSEMPSYMGVGPTNMRSYEPRLPTNHVDRYPASSLAELNRTGFQPYRPDDRIPHPSLGSLDLPNYAAYPGYPMPLMEEQIYYERMGILRPSWTPIGNPYLPYMLPGAAMPLYMHERLKLEEEHRRLAAAAASRKDDYVEREMMERDLQLARERDKERQAREREREKMSRRSPLHHRLSPHHAHAHAHPYASPMLPPNQMRQSPLGSAFVAPSNSYPIPRSSPSLQRHSPSIPINSSYTLNLSQRHSPIIQPSGPLISLAPPTPNHTPRSSPHPNTTPRSSPKPPPKARSPAHAALGPAHSTLGPSHSTLGPAHSATGAVHPNNAMGAGGAVEMNSGGGKEGVGVVGKAVGEENREVGEA</sequence>
<evidence type="ECO:0000313" key="3">
    <source>
        <dbReference type="Proteomes" id="UP001153737"/>
    </source>
</evidence>
<feature type="region of interest" description="Disordered" evidence="1">
    <location>
        <begin position="792"/>
        <end position="887"/>
    </location>
</feature>
<organism evidence="2 3">
    <name type="scientific">Phaedon cochleariae</name>
    <name type="common">Mustard beetle</name>
    <dbReference type="NCBI Taxonomy" id="80249"/>
    <lineage>
        <taxon>Eukaryota</taxon>
        <taxon>Metazoa</taxon>
        <taxon>Ecdysozoa</taxon>
        <taxon>Arthropoda</taxon>
        <taxon>Hexapoda</taxon>
        <taxon>Insecta</taxon>
        <taxon>Pterygota</taxon>
        <taxon>Neoptera</taxon>
        <taxon>Endopterygota</taxon>
        <taxon>Coleoptera</taxon>
        <taxon>Polyphaga</taxon>
        <taxon>Cucujiformia</taxon>
        <taxon>Chrysomeloidea</taxon>
        <taxon>Chrysomelidae</taxon>
        <taxon>Chrysomelinae</taxon>
        <taxon>Chrysomelini</taxon>
        <taxon>Phaedon</taxon>
    </lineage>
</organism>
<name>A0A9P0DV88_PHACE</name>
<dbReference type="EMBL" id="OU896710">
    <property type="protein sequence ID" value="CAH1164583.1"/>
    <property type="molecule type" value="Genomic_DNA"/>
</dbReference>
<feature type="compositionally biased region" description="Polar residues" evidence="1">
    <location>
        <begin position="1201"/>
        <end position="1212"/>
    </location>
</feature>
<keyword evidence="3" id="KW-1185">Reference proteome</keyword>
<evidence type="ECO:0000313" key="2">
    <source>
        <dbReference type="EMBL" id="CAH1164583.1"/>
    </source>
</evidence>
<reference evidence="2" key="1">
    <citation type="submission" date="2022-01" db="EMBL/GenBank/DDBJ databases">
        <authorList>
            <person name="King R."/>
        </authorList>
    </citation>
    <scope>NUCLEOTIDE SEQUENCE</scope>
</reference>
<evidence type="ECO:0008006" key="4">
    <source>
        <dbReference type="Google" id="ProtNLM"/>
    </source>
</evidence>
<feature type="region of interest" description="Disordered" evidence="1">
    <location>
        <begin position="148"/>
        <end position="219"/>
    </location>
</feature>
<dbReference type="OrthoDB" id="8744624at2759"/>
<feature type="compositionally biased region" description="Basic and acidic residues" evidence="1">
    <location>
        <begin position="1084"/>
        <end position="1104"/>
    </location>
</feature>
<evidence type="ECO:0000256" key="1">
    <source>
        <dbReference type="SAM" id="MobiDB-lite"/>
    </source>
</evidence>
<feature type="region of interest" description="Disordered" evidence="1">
    <location>
        <begin position="1084"/>
        <end position="1147"/>
    </location>
</feature>
<feature type="compositionally biased region" description="Low complexity" evidence="1">
    <location>
        <begin position="202"/>
        <end position="214"/>
    </location>
</feature>
<proteinExistence type="predicted"/>
<feature type="region of interest" description="Disordered" evidence="1">
    <location>
        <begin position="1181"/>
        <end position="1295"/>
    </location>
</feature>
<dbReference type="PANTHER" id="PTHR40240:SF1">
    <property type="entry name" value="PLEXUS, ISOFORM A"/>
    <property type="match status" value="1"/>
</dbReference>
<gene>
    <name evidence="2" type="ORF">PHAECO_LOCUS8714</name>
</gene>
<dbReference type="PANTHER" id="PTHR40240">
    <property type="entry name" value="PLEXUS, ISOFORM A"/>
    <property type="match status" value="1"/>
</dbReference>
<accession>A0A9P0DV88</accession>
<feature type="region of interest" description="Disordered" evidence="1">
    <location>
        <begin position="904"/>
        <end position="943"/>
    </location>
</feature>